<organism evidence="2 3">
    <name type="scientific">Pleurostoma richardsiae</name>
    <dbReference type="NCBI Taxonomy" id="41990"/>
    <lineage>
        <taxon>Eukaryota</taxon>
        <taxon>Fungi</taxon>
        <taxon>Dikarya</taxon>
        <taxon>Ascomycota</taxon>
        <taxon>Pezizomycotina</taxon>
        <taxon>Sordariomycetes</taxon>
        <taxon>Sordariomycetidae</taxon>
        <taxon>Calosphaeriales</taxon>
        <taxon>Pleurostomataceae</taxon>
        <taxon>Pleurostoma</taxon>
    </lineage>
</organism>
<dbReference type="AlphaFoldDB" id="A0AA38VCB1"/>
<proteinExistence type="predicted"/>
<feature type="signal peptide" evidence="1">
    <location>
        <begin position="1"/>
        <end position="19"/>
    </location>
</feature>
<keyword evidence="1" id="KW-0732">Signal</keyword>
<dbReference type="EMBL" id="JANBVO010000036">
    <property type="protein sequence ID" value="KAJ9137136.1"/>
    <property type="molecule type" value="Genomic_DNA"/>
</dbReference>
<accession>A0AA38VCB1</accession>
<sequence>MKTIINLTILLAAAAGISASPAPAEQINDVITAGGNTYTGLSTRKFLTRGLEARCGENWPPHSDCVPGQCQCSAGYGCWSCDGGRFQCQPGPDSGECWT</sequence>
<protein>
    <submittedName>
        <fullName evidence="2">Uncharacterized protein</fullName>
    </submittedName>
</protein>
<dbReference type="Proteomes" id="UP001174694">
    <property type="component" value="Unassembled WGS sequence"/>
</dbReference>
<keyword evidence="3" id="KW-1185">Reference proteome</keyword>
<name>A0AA38VCB1_9PEZI</name>
<comment type="caution">
    <text evidence="2">The sequence shown here is derived from an EMBL/GenBank/DDBJ whole genome shotgun (WGS) entry which is preliminary data.</text>
</comment>
<gene>
    <name evidence="2" type="ORF">NKR23_g9355</name>
</gene>
<evidence type="ECO:0000256" key="1">
    <source>
        <dbReference type="SAM" id="SignalP"/>
    </source>
</evidence>
<evidence type="ECO:0000313" key="2">
    <source>
        <dbReference type="EMBL" id="KAJ9137136.1"/>
    </source>
</evidence>
<reference evidence="2" key="1">
    <citation type="submission" date="2022-07" db="EMBL/GenBank/DDBJ databases">
        <title>Fungi with potential for degradation of polypropylene.</title>
        <authorList>
            <person name="Gostincar C."/>
        </authorList>
    </citation>
    <scope>NUCLEOTIDE SEQUENCE</scope>
    <source>
        <strain evidence="2">EXF-13308</strain>
    </source>
</reference>
<feature type="chain" id="PRO_5041389966" evidence="1">
    <location>
        <begin position="20"/>
        <end position="99"/>
    </location>
</feature>
<evidence type="ECO:0000313" key="3">
    <source>
        <dbReference type="Proteomes" id="UP001174694"/>
    </source>
</evidence>